<keyword evidence="3" id="KW-1185">Reference proteome</keyword>
<evidence type="ECO:0000313" key="2">
    <source>
        <dbReference type="EMBL" id="CCF20857.1"/>
    </source>
</evidence>
<proteinExistence type="predicted"/>
<protein>
    <submittedName>
        <fullName evidence="2">Uncharacterized protein</fullName>
    </submittedName>
</protein>
<dbReference type="KEGG" id="rht:NT26_3134"/>
<gene>
    <name evidence="2" type="ORF">NT26_3134</name>
</gene>
<organism evidence="2 3">
    <name type="scientific">Pseudorhizobium banfieldiae</name>
    <dbReference type="NCBI Taxonomy" id="1125847"/>
    <lineage>
        <taxon>Bacteria</taxon>
        <taxon>Pseudomonadati</taxon>
        <taxon>Pseudomonadota</taxon>
        <taxon>Alphaproteobacteria</taxon>
        <taxon>Hyphomicrobiales</taxon>
        <taxon>Rhizobiaceae</taxon>
        <taxon>Rhizobium/Agrobacterium group</taxon>
        <taxon>Pseudorhizobium</taxon>
    </lineage>
</organism>
<reference evidence="2 3" key="1">
    <citation type="journal article" date="2013" name="Genome Biol. Evol.">
        <title>Life in an arsenic-containing gold mine: genome and physiology of the autotrophic arsenite-oxidizing bacterium rhizobium sp. NT-26.</title>
        <authorList>
            <person name="Andres J."/>
            <person name="Arsene-Ploetze F."/>
            <person name="Barbe V."/>
            <person name="Brochier-Armanet C."/>
            <person name="Cleiss-Arnold J."/>
            <person name="Coppee J.Y."/>
            <person name="Dillies M.A."/>
            <person name="Geist"/>
            <person name="L"/>
            <person name="Joublin A."/>
            <person name="Koechler S."/>
            <person name="Lassalle F."/>
            <person name="Marchal M."/>
            <person name="Medigue C."/>
            <person name="Muller D."/>
            <person name="Nesme X."/>
            <person name="Plewniak F."/>
            <person name="Proux C."/>
            <person name="Ramirez-Bahena M.H."/>
            <person name="Schenowitz C."/>
            <person name="Sismeiro O."/>
            <person name="Vallenet D."/>
            <person name="Santini J.M."/>
            <person name="Bertin P.N."/>
        </authorList>
    </citation>
    <scope>NUCLEOTIDE SEQUENCE [LARGE SCALE GENOMIC DNA]</scope>
    <source>
        <strain evidence="2 3">NT-26</strain>
    </source>
</reference>
<evidence type="ECO:0000256" key="1">
    <source>
        <dbReference type="SAM" id="MobiDB-lite"/>
    </source>
</evidence>
<evidence type="ECO:0000313" key="3">
    <source>
        <dbReference type="Proteomes" id="UP000010792"/>
    </source>
</evidence>
<sequence>MFAEHSLRMAIWEQYTKTDVSHNPGILQRLGLQNRQNGLITGEPRPSWSAVGVEAAKEENRSDGVASKRWMSSGVGCKTHEESSS</sequence>
<accession>L0NKM7</accession>
<dbReference type="EMBL" id="FO082820">
    <property type="protein sequence ID" value="CCF20857.1"/>
    <property type="molecule type" value="Genomic_DNA"/>
</dbReference>
<feature type="region of interest" description="Disordered" evidence="1">
    <location>
        <begin position="59"/>
        <end position="85"/>
    </location>
</feature>
<dbReference type="AlphaFoldDB" id="L0NKM7"/>
<dbReference type="Proteomes" id="UP000010792">
    <property type="component" value="Chromosome"/>
</dbReference>
<name>L0NKM7_9HYPH</name>